<name>A0A9W9GDM8_9EURO</name>
<proteinExistence type="predicted"/>
<reference evidence="1" key="1">
    <citation type="submission" date="2022-11" db="EMBL/GenBank/DDBJ databases">
        <authorList>
            <person name="Petersen C."/>
        </authorList>
    </citation>
    <scope>NUCLEOTIDE SEQUENCE</scope>
    <source>
        <strain evidence="1">IBT 30069</strain>
    </source>
</reference>
<keyword evidence="2" id="KW-1185">Reference proteome</keyword>
<gene>
    <name evidence="1" type="ORF">N7456_001287</name>
</gene>
<accession>A0A9W9GDM8</accession>
<dbReference type="Proteomes" id="UP001149165">
    <property type="component" value="Unassembled WGS sequence"/>
</dbReference>
<comment type="caution">
    <text evidence="1">The sequence shown here is derived from an EMBL/GenBank/DDBJ whole genome shotgun (WGS) entry which is preliminary data.</text>
</comment>
<dbReference type="EMBL" id="JAPQKH010000001">
    <property type="protein sequence ID" value="KAJ5116939.1"/>
    <property type="molecule type" value="Genomic_DNA"/>
</dbReference>
<organism evidence="1 2">
    <name type="scientific">Penicillium angulare</name>
    <dbReference type="NCBI Taxonomy" id="116970"/>
    <lineage>
        <taxon>Eukaryota</taxon>
        <taxon>Fungi</taxon>
        <taxon>Dikarya</taxon>
        <taxon>Ascomycota</taxon>
        <taxon>Pezizomycotina</taxon>
        <taxon>Eurotiomycetes</taxon>
        <taxon>Eurotiomycetidae</taxon>
        <taxon>Eurotiales</taxon>
        <taxon>Aspergillaceae</taxon>
        <taxon>Penicillium</taxon>
    </lineage>
</organism>
<dbReference type="AlphaFoldDB" id="A0A9W9GDM8"/>
<reference evidence="1" key="2">
    <citation type="journal article" date="2023" name="IMA Fungus">
        <title>Comparative genomic study of the Penicillium genus elucidates a diverse pangenome and 15 lateral gene transfer events.</title>
        <authorList>
            <person name="Petersen C."/>
            <person name="Sorensen T."/>
            <person name="Nielsen M.R."/>
            <person name="Sondergaard T.E."/>
            <person name="Sorensen J.L."/>
            <person name="Fitzpatrick D.A."/>
            <person name="Frisvad J.C."/>
            <person name="Nielsen K.L."/>
        </authorList>
    </citation>
    <scope>NUCLEOTIDE SEQUENCE</scope>
    <source>
        <strain evidence="1">IBT 30069</strain>
    </source>
</reference>
<evidence type="ECO:0000313" key="1">
    <source>
        <dbReference type="EMBL" id="KAJ5116939.1"/>
    </source>
</evidence>
<sequence>MKYQVPGKNCYFVGWEPDIRVSSGSNKSKGKEVIVQDIVLPFMWPPKSNFDHIEDMLHPLDEVSYNSSPHAPRRAEPTHVSASALLDRPRSNTWKPSTAKRTETIETLINMQSYLGNWEFDHELLNLLNLDKATVLRDISKLLKHSEDKIMFDPVELKVFATFLAIAFMTKYYHRHREIWMVGHQKACGWLGKELAVVDSGEEISAIQSYFWQSIV</sequence>
<protein>
    <submittedName>
        <fullName evidence="1">von Willebrand domain protein</fullName>
    </submittedName>
</protein>
<dbReference type="OrthoDB" id="4369289at2759"/>
<evidence type="ECO:0000313" key="2">
    <source>
        <dbReference type="Proteomes" id="UP001149165"/>
    </source>
</evidence>